<reference evidence="1 2" key="1">
    <citation type="submission" date="2018-11" db="EMBL/GenBank/DDBJ databases">
        <authorList>
            <consortium name="Pathogen Informatics"/>
        </authorList>
    </citation>
    <scope>NUCLEOTIDE SEQUENCE [LARGE SCALE GENOMIC DNA]</scope>
</reference>
<proteinExistence type="predicted"/>
<sequence length="49" mass="5502">MIRRRTGGHVNALDITKLDSYHVPMLRSIRLCGLGRGQLYIGGPFCKMV</sequence>
<protein>
    <submittedName>
        <fullName evidence="1">Uncharacterized protein</fullName>
    </submittedName>
</protein>
<accession>A0A3P6RAF5</accession>
<evidence type="ECO:0000313" key="1">
    <source>
        <dbReference type="EMBL" id="VDK60072.1"/>
    </source>
</evidence>
<keyword evidence="2" id="KW-1185">Reference proteome</keyword>
<dbReference type="AlphaFoldDB" id="A0A3P6RAF5"/>
<dbReference type="Proteomes" id="UP000271889">
    <property type="component" value="Unassembled WGS sequence"/>
</dbReference>
<name>A0A3P6RAF5_CYLGO</name>
<dbReference type="EMBL" id="UYRV01014106">
    <property type="protein sequence ID" value="VDK60072.1"/>
    <property type="molecule type" value="Genomic_DNA"/>
</dbReference>
<gene>
    <name evidence="1" type="ORF">CGOC_LOCUS4886</name>
</gene>
<evidence type="ECO:0000313" key="2">
    <source>
        <dbReference type="Proteomes" id="UP000271889"/>
    </source>
</evidence>
<organism evidence="1 2">
    <name type="scientific">Cylicostephanus goldi</name>
    <name type="common">Nematode worm</name>
    <dbReference type="NCBI Taxonomy" id="71465"/>
    <lineage>
        <taxon>Eukaryota</taxon>
        <taxon>Metazoa</taxon>
        <taxon>Ecdysozoa</taxon>
        <taxon>Nematoda</taxon>
        <taxon>Chromadorea</taxon>
        <taxon>Rhabditida</taxon>
        <taxon>Rhabditina</taxon>
        <taxon>Rhabditomorpha</taxon>
        <taxon>Strongyloidea</taxon>
        <taxon>Strongylidae</taxon>
        <taxon>Cylicostephanus</taxon>
    </lineage>
</organism>